<dbReference type="InterPro" id="IPR029058">
    <property type="entry name" value="AB_hydrolase_fold"/>
</dbReference>
<dbReference type="GO" id="GO:0016787">
    <property type="term" value="F:hydrolase activity"/>
    <property type="evidence" value="ECO:0007669"/>
    <property type="project" value="UniProtKB-KW"/>
</dbReference>
<dbReference type="AlphaFoldDB" id="A0A4P9ZWU6"/>
<feature type="domain" description="Thioesterase" evidence="2">
    <location>
        <begin position="59"/>
        <end position="122"/>
    </location>
</feature>
<proteinExistence type="predicted"/>
<dbReference type="Proteomes" id="UP000268162">
    <property type="component" value="Unassembled WGS sequence"/>
</dbReference>
<dbReference type="EMBL" id="ML002442">
    <property type="protein sequence ID" value="RKP37818.1"/>
    <property type="molecule type" value="Genomic_DNA"/>
</dbReference>
<dbReference type="InterPro" id="IPR001031">
    <property type="entry name" value="Thioesterase"/>
</dbReference>
<keyword evidence="1" id="KW-1133">Transmembrane helix</keyword>
<protein>
    <submittedName>
        <fullName evidence="3">Alpha/Beta hydrolase protein</fullName>
    </submittedName>
</protein>
<feature type="transmembrane region" description="Helical" evidence="1">
    <location>
        <begin position="21"/>
        <end position="40"/>
    </location>
</feature>
<keyword evidence="1" id="KW-0812">Transmembrane</keyword>
<evidence type="ECO:0000259" key="2">
    <source>
        <dbReference type="Pfam" id="PF00975"/>
    </source>
</evidence>
<accession>A0A4P9ZWU6</accession>
<reference evidence="4" key="1">
    <citation type="journal article" date="2018" name="Nat. Microbiol.">
        <title>Leveraging single-cell genomics to expand the fungal tree of life.</title>
        <authorList>
            <person name="Ahrendt S.R."/>
            <person name="Quandt C.A."/>
            <person name="Ciobanu D."/>
            <person name="Clum A."/>
            <person name="Salamov A."/>
            <person name="Andreopoulos B."/>
            <person name="Cheng J.F."/>
            <person name="Woyke T."/>
            <person name="Pelin A."/>
            <person name="Henrissat B."/>
            <person name="Reynolds N.K."/>
            <person name="Benny G.L."/>
            <person name="Smith M.E."/>
            <person name="James T.Y."/>
            <person name="Grigoriev I.V."/>
        </authorList>
    </citation>
    <scope>NUCLEOTIDE SEQUENCE [LARGE SCALE GENOMIC DNA]</scope>
    <source>
        <strain evidence="4">RSA 468</strain>
    </source>
</reference>
<keyword evidence="3" id="KW-0378">Hydrolase</keyword>
<evidence type="ECO:0000313" key="3">
    <source>
        <dbReference type="EMBL" id="RKP37818.1"/>
    </source>
</evidence>
<dbReference type="STRING" id="215637.A0A4P9ZWU6"/>
<evidence type="ECO:0000256" key="1">
    <source>
        <dbReference type="SAM" id="Phobius"/>
    </source>
</evidence>
<keyword evidence="1" id="KW-0472">Membrane</keyword>
<dbReference type="OrthoDB" id="10253869at2759"/>
<organism evidence="3 4">
    <name type="scientific">Dimargaris cristalligena</name>
    <dbReference type="NCBI Taxonomy" id="215637"/>
    <lineage>
        <taxon>Eukaryota</taxon>
        <taxon>Fungi</taxon>
        <taxon>Fungi incertae sedis</taxon>
        <taxon>Zoopagomycota</taxon>
        <taxon>Kickxellomycotina</taxon>
        <taxon>Dimargaritomycetes</taxon>
        <taxon>Dimargaritales</taxon>
        <taxon>Dimargaritaceae</taxon>
        <taxon>Dimargaris</taxon>
    </lineage>
</organism>
<sequence>MSNHYETMTQYQRGITRKQPLFLIHAASGLSLPYFGMYPLDRPVYGITNPYFNEPVNKPNRREFKCMKTMARAYLRMIRRVQPRGPYLLGGWSFGGVLALEVARQLIGLDEVVSHVVLLDSAHLPGYKFPVEYNYVLVDALLSRSEGLDPDTCAKIRESYRNSQYLMGQHATAPYHGKVTLIRSTVYDESIPMPAVEEELERKVVESTDNCWGDRLSNLNVLDIPVSHDSLFDPEYVEQTSNLLRDALAELP</sequence>
<gene>
    <name evidence="3" type="ORF">BJ085DRAFT_27757</name>
</gene>
<dbReference type="SUPFAM" id="SSF53474">
    <property type="entry name" value="alpha/beta-Hydrolases"/>
    <property type="match status" value="1"/>
</dbReference>
<name>A0A4P9ZWU6_9FUNG</name>
<keyword evidence="4" id="KW-1185">Reference proteome</keyword>
<evidence type="ECO:0000313" key="4">
    <source>
        <dbReference type="Proteomes" id="UP000268162"/>
    </source>
</evidence>
<dbReference type="Pfam" id="PF00975">
    <property type="entry name" value="Thioesterase"/>
    <property type="match status" value="1"/>
</dbReference>
<dbReference type="Gene3D" id="3.40.50.1820">
    <property type="entry name" value="alpha/beta hydrolase"/>
    <property type="match status" value="1"/>
</dbReference>